<feature type="compositionally biased region" description="Pro residues" evidence="1">
    <location>
        <begin position="101"/>
        <end position="115"/>
    </location>
</feature>
<evidence type="ECO:0000256" key="1">
    <source>
        <dbReference type="SAM" id="MobiDB-lite"/>
    </source>
</evidence>
<comment type="caution">
    <text evidence="2">The sequence shown here is derived from an EMBL/GenBank/DDBJ whole genome shotgun (WGS) entry which is preliminary data.</text>
</comment>
<evidence type="ECO:0000313" key="3">
    <source>
        <dbReference type="Proteomes" id="UP000784919"/>
    </source>
</evidence>
<evidence type="ECO:0000313" key="2">
    <source>
        <dbReference type="EMBL" id="KAG5970556.1"/>
    </source>
</evidence>
<name>A0A9P7MUL8_9HYPO</name>
<sequence length="268" mass="29920">MYRIWIPSPAKVISSRDIVFGEQAIFDGKIEYVSDNLVHAGDATLHDLALRVRRIELPAPTVHPEVEPFFENYYLDESAVRRRDSDQQRHRNASKTTTALPTPPLTPPPPPPPPAALLAGLLSNDQPQLKSNGSLKTVQCAAAFRVGTEAGNIGKYQGGVIDKAKIKRLLATSVKLHRSQLSPPPTFKARLEEHRMGEFLKEAERDYLACHSQMKSWTEVSHTSIIDQTDRPADSGLHMGIHPQVQLKPQLLKCWARLAVRGNQQRHS</sequence>
<protein>
    <submittedName>
        <fullName evidence="2">Uncharacterized protein</fullName>
    </submittedName>
</protein>
<organism evidence="2 3">
    <name type="scientific">Claviceps arundinis</name>
    <dbReference type="NCBI Taxonomy" id="1623583"/>
    <lineage>
        <taxon>Eukaryota</taxon>
        <taxon>Fungi</taxon>
        <taxon>Dikarya</taxon>
        <taxon>Ascomycota</taxon>
        <taxon>Pezizomycotina</taxon>
        <taxon>Sordariomycetes</taxon>
        <taxon>Hypocreomycetidae</taxon>
        <taxon>Hypocreales</taxon>
        <taxon>Clavicipitaceae</taxon>
        <taxon>Claviceps</taxon>
    </lineage>
</organism>
<accession>A0A9P7MUL8</accession>
<dbReference type="EMBL" id="SRPS01000074">
    <property type="protein sequence ID" value="KAG5970556.1"/>
    <property type="molecule type" value="Genomic_DNA"/>
</dbReference>
<feature type="region of interest" description="Disordered" evidence="1">
    <location>
        <begin position="80"/>
        <end position="115"/>
    </location>
</feature>
<dbReference type="OrthoDB" id="5017987at2759"/>
<dbReference type="AlphaFoldDB" id="A0A9P7MUL8"/>
<gene>
    <name evidence="2" type="ORF">E4U56_007561</name>
</gene>
<dbReference type="Proteomes" id="UP000784919">
    <property type="component" value="Unassembled WGS sequence"/>
</dbReference>
<feature type="compositionally biased region" description="Basic and acidic residues" evidence="1">
    <location>
        <begin position="80"/>
        <end position="89"/>
    </location>
</feature>
<proteinExistence type="predicted"/>
<reference evidence="2" key="1">
    <citation type="journal article" date="2020" name="bioRxiv">
        <title>Whole genome comparisons of ergot fungi reveals the divergence and evolution of species within the genus Claviceps are the result of varying mechanisms driving genome evolution and host range expansion.</title>
        <authorList>
            <person name="Wyka S.A."/>
            <person name="Mondo S.J."/>
            <person name="Liu M."/>
            <person name="Dettman J."/>
            <person name="Nalam V."/>
            <person name="Broders K.D."/>
        </authorList>
    </citation>
    <scope>NUCLEOTIDE SEQUENCE</scope>
    <source>
        <strain evidence="2">CCC 1102</strain>
    </source>
</reference>